<dbReference type="InterPro" id="IPR029039">
    <property type="entry name" value="Flavoprotein-like_sf"/>
</dbReference>
<evidence type="ECO:0000259" key="1">
    <source>
        <dbReference type="Pfam" id="PF03358"/>
    </source>
</evidence>
<evidence type="ECO:0000313" key="2">
    <source>
        <dbReference type="EMBL" id="QAY60712.1"/>
    </source>
</evidence>
<dbReference type="InterPro" id="IPR005025">
    <property type="entry name" value="FMN_Rdtase-like_dom"/>
</dbReference>
<dbReference type="Pfam" id="PF03358">
    <property type="entry name" value="FMN_red"/>
    <property type="match status" value="1"/>
</dbReference>
<organism evidence="2 3">
    <name type="scientific">Microbacterium protaetiae</name>
    <dbReference type="NCBI Taxonomy" id="2509458"/>
    <lineage>
        <taxon>Bacteria</taxon>
        <taxon>Bacillati</taxon>
        <taxon>Actinomycetota</taxon>
        <taxon>Actinomycetes</taxon>
        <taxon>Micrococcales</taxon>
        <taxon>Microbacteriaceae</taxon>
        <taxon>Microbacterium</taxon>
    </lineage>
</organism>
<dbReference type="PANTHER" id="PTHR30543:SF21">
    <property type="entry name" value="NAD(P)H-DEPENDENT FMN REDUCTASE LOT6"/>
    <property type="match status" value="1"/>
</dbReference>
<gene>
    <name evidence="2" type="ORF">ET475_12445</name>
</gene>
<dbReference type="InterPro" id="IPR050712">
    <property type="entry name" value="NAD(P)H-dep_reductase"/>
</dbReference>
<name>A0A4P6EEH5_9MICO</name>
<dbReference type="GO" id="GO:0016491">
    <property type="term" value="F:oxidoreductase activity"/>
    <property type="evidence" value="ECO:0007669"/>
    <property type="project" value="InterPro"/>
</dbReference>
<dbReference type="Gene3D" id="3.40.50.360">
    <property type="match status" value="1"/>
</dbReference>
<proteinExistence type="predicted"/>
<sequence>MTRLMIIVASIREGRIGLPIAQWVRGVAESDGRFDIDFADLKEIDLPLMDEPNHPRLRQYTKDHTKAWSERVDAADAFVFVQPEYNYSYAPGLKNALDYLHQEWRRKPVGTVSYGGISGGTRGVVALRPVQQALGLVPTGANVELAWAAQQLDDDGEFQPRESNERVLRTQFDEIVALDAALRPLRG</sequence>
<evidence type="ECO:0000313" key="3">
    <source>
        <dbReference type="Proteomes" id="UP000293995"/>
    </source>
</evidence>
<keyword evidence="3" id="KW-1185">Reference proteome</keyword>
<reference evidence="2 3" key="1">
    <citation type="submission" date="2019-01" db="EMBL/GenBank/DDBJ databases">
        <title>Genome sequencing of strain DFW100M-13.</title>
        <authorList>
            <person name="Heo J."/>
            <person name="Kim S.-J."/>
            <person name="Kim J.-S."/>
            <person name="Hong S.-B."/>
            <person name="Kwon S.-W."/>
        </authorList>
    </citation>
    <scope>NUCLEOTIDE SEQUENCE [LARGE SCALE GENOMIC DNA]</scope>
    <source>
        <strain evidence="2 3">DFW100M-13</strain>
    </source>
</reference>
<dbReference type="Proteomes" id="UP000293995">
    <property type="component" value="Chromosome"/>
</dbReference>
<dbReference type="SUPFAM" id="SSF52218">
    <property type="entry name" value="Flavoproteins"/>
    <property type="match status" value="1"/>
</dbReference>
<accession>A0A4P6EEH5</accession>
<feature type="domain" description="NADPH-dependent FMN reductase-like" evidence="1">
    <location>
        <begin position="3"/>
        <end position="141"/>
    </location>
</feature>
<dbReference type="EMBL" id="CP035494">
    <property type="protein sequence ID" value="QAY60712.1"/>
    <property type="molecule type" value="Genomic_DNA"/>
</dbReference>
<dbReference type="AlphaFoldDB" id="A0A4P6EEH5"/>
<dbReference type="PANTHER" id="PTHR30543">
    <property type="entry name" value="CHROMATE REDUCTASE"/>
    <property type="match status" value="1"/>
</dbReference>
<protein>
    <submittedName>
        <fullName evidence="2">NADPH-dependent oxidoreductase</fullName>
    </submittedName>
</protein>
<dbReference type="OrthoDB" id="9812295at2"/>
<dbReference type="RefSeq" id="WP_129390676.1">
    <property type="nucleotide sequence ID" value="NZ_CP035494.1"/>
</dbReference>
<dbReference type="KEGG" id="mprt:ET475_12445"/>
<dbReference type="GO" id="GO:0010181">
    <property type="term" value="F:FMN binding"/>
    <property type="evidence" value="ECO:0007669"/>
    <property type="project" value="TreeGrafter"/>
</dbReference>
<dbReference type="GO" id="GO:0005829">
    <property type="term" value="C:cytosol"/>
    <property type="evidence" value="ECO:0007669"/>
    <property type="project" value="TreeGrafter"/>
</dbReference>